<sequence>MRSKFYLLFVLIPLFTYADQQYSETHCNELKKEKERIQERFTKGYGVAEGNYLNDRDRELFQIMRKYCVAPIKPNDGVDYKQGETDSIPEISYDSSSINDNWSAQNRTYEGEKLKAWAAFYKMPAKCRQKNSANHDFVACADDKAKQKIQFESYWRNNIKIN</sequence>
<dbReference type="Proteomes" id="UP001375382">
    <property type="component" value="Unassembled WGS sequence"/>
</dbReference>
<protein>
    <submittedName>
        <fullName evidence="1">Uncharacterized protein</fullName>
    </submittedName>
</protein>
<dbReference type="EMBL" id="JALAAR010000008">
    <property type="protein sequence ID" value="MEH8017782.1"/>
    <property type="molecule type" value="Genomic_DNA"/>
</dbReference>
<comment type="caution">
    <text evidence="1">The sequence shown here is derived from an EMBL/GenBank/DDBJ whole genome shotgun (WGS) entry which is preliminary data.</text>
</comment>
<evidence type="ECO:0000313" key="2">
    <source>
        <dbReference type="Proteomes" id="UP001375382"/>
    </source>
</evidence>
<evidence type="ECO:0000313" key="1">
    <source>
        <dbReference type="EMBL" id="MEH8017782.1"/>
    </source>
</evidence>
<name>A0ABU8C8C7_9GAMM</name>
<dbReference type="RefSeq" id="WP_335736191.1">
    <property type="nucleotide sequence ID" value="NZ_JALAAR010000008.1"/>
</dbReference>
<reference evidence="1 2" key="1">
    <citation type="journal article" date="2023" name="Ecotoxicol. Environ. Saf.">
        <title>Mercury remediation potential of mercury-resistant strain Rheinheimera metallidurans sp. nov. isolated from a municipal waste dumping site.</title>
        <authorList>
            <person name="Yadav V."/>
            <person name="Manjhi A."/>
            <person name="Vadakedath N."/>
        </authorList>
    </citation>
    <scope>NUCLEOTIDE SEQUENCE [LARGE SCALE GENOMIC DNA]</scope>
    <source>
        <strain evidence="1 2">E-49</strain>
    </source>
</reference>
<organism evidence="1 2">
    <name type="scientific">Rheinheimera muenzenbergensis</name>
    <dbReference type="NCBI Taxonomy" id="1193628"/>
    <lineage>
        <taxon>Bacteria</taxon>
        <taxon>Pseudomonadati</taxon>
        <taxon>Pseudomonadota</taxon>
        <taxon>Gammaproteobacteria</taxon>
        <taxon>Chromatiales</taxon>
        <taxon>Chromatiaceae</taxon>
        <taxon>Rheinheimera</taxon>
    </lineage>
</organism>
<keyword evidence="2" id="KW-1185">Reference proteome</keyword>
<accession>A0ABU8C8C7</accession>
<proteinExistence type="predicted"/>
<gene>
    <name evidence="1" type="ORF">MN202_11085</name>
</gene>